<dbReference type="GO" id="GO:0015768">
    <property type="term" value="P:maltose transport"/>
    <property type="evidence" value="ECO:0007669"/>
    <property type="project" value="TreeGrafter"/>
</dbReference>
<dbReference type="EMBL" id="CP009416">
    <property type="protein sequence ID" value="AJD90259.1"/>
    <property type="molecule type" value="Genomic_DNA"/>
</dbReference>
<dbReference type="Pfam" id="PF01547">
    <property type="entry name" value="SBP_bac_1"/>
    <property type="match status" value="1"/>
</dbReference>
<dbReference type="STRING" id="1508404.JMA_09420"/>
<dbReference type="SUPFAM" id="SSF53850">
    <property type="entry name" value="Periplasmic binding protein-like II"/>
    <property type="match status" value="1"/>
</dbReference>
<dbReference type="PANTHER" id="PTHR30061">
    <property type="entry name" value="MALTOSE-BINDING PERIPLASMIC PROTEIN"/>
    <property type="match status" value="1"/>
</dbReference>
<organism evidence="4 5">
    <name type="scientific">Jeotgalibacillus malaysiensis</name>
    <dbReference type="NCBI Taxonomy" id="1508404"/>
    <lineage>
        <taxon>Bacteria</taxon>
        <taxon>Bacillati</taxon>
        <taxon>Bacillota</taxon>
        <taxon>Bacilli</taxon>
        <taxon>Bacillales</taxon>
        <taxon>Caryophanaceae</taxon>
        <taxon>Jeotgalibacillus</taxon>
    </lineage>
</organism>
<dbReference type="AlphaFoldDB" id="A0A0B5AQ99"/>
<keyword evidence="2" id="KW-0813">Transport</keyword>
<dbReference type="OrthoDB" id="9795467at2"/>
<dbReference type="HOGENOM" id="CLU_031285_10_4_9"/>
<proteinExistence type="inferred from homology"/>
<gene>
    <name evidence="4" type="ORF">JMA_09420</name>
</gene>
<dbReference type="PANTHER" id="PTHR30061:SF50">
    <property type="entry name" value="MALTOSE_MALTODEXTRIN-BINDING PERIPLASMIC PROTEIN"/>
    <property type="match status" value="1"/>
</dbReference>
<keyword evidence="3" id="KW-0732">Signal</keyword>
<dbReference type="CDD" id="cd13585">
    <property type="entry name" value="PBP2_TMBP_like"/>
    <property type="match status" value="1"/>
</dbReference>
<sequence>MKKGIIFSVLMIVMIVGGVIAVRFNLDSENDMTITPVTETDDQTVLTFWRNYGNVAENQAFELMIASFERAYPHIDIEMNPIQYGDYELKLRTEIATGKPPDLMLIDSPNLALYARIGVLEPLTDYFLEEQLDQDLPPALLEGVSYEDEVYLMPLVQPGAALYYNRHLFEEAGIPFPSKNPHDPMTWDEVLAAAQKITDPDKGIIGVDPAQGFPGGEAPSYFKSPFIWQFGGEILSPDGSTADGYLNAPESIEALTFYKDLYHRYDVAKVQLPPRAFENGKLGMSVFGSWELSRLKETDPDFKLGEDFDIAPLPKGTAQVAPNGGWSMGISSNTQYPDEAWTFISYMTDYEAMSIYVDQTGEPPARQSIVQSFPEFLEYPENIFLTQSQIYSKSRPVTPAYPFLSDAIKTLFEEIVIENAEVKEAADRAVNKIDNGIQEQNSYANDIYSFPQ</sequence>
<dbReference type="InterPro" id="IPR006061">
    <property type="entry name" value="SBP_1_CS"/>
</dbReference>
<evidence type="ECO:0000313" key="5">
    <source>
        <dbReference type="Proteomes" id="UP000031449"/>
    </source>
</evidence>
<comment type="similarity">
    <text evidence="1">Belongs to the bacterial solute-binding protein 1 family.</text>
</comment>
<dbReference type="KEGG" id="jeo:JMA_09420"/>
<dbReference type="GO" id="GO:1901982">
    <property type="term" value="F:maltose binding"/>
    <property type="evidence" value="ECO:0007669"/>
    <property type="project" value="TreeGrafter"/>
</dbReference>
<accession>A0A0B5AQ99</accession>
<dbReference type="BioCyc" id="JESP1508404:G14D9-10174-MONOMER"/>
<name>A0A0B5AQ99_9BACL</name>
<evidence type="ECO:0000256" key="2">
    <source>
        <dbReference type="ARBA" id="ARBA00022448"/>
    </source>
</evidence>
<keyword evidence="5" id="KW-1185">Reference proteome</keyword>
<evidence type="ECO:0000256" key="3">
    <source>
        <dbReference type="ARBA" id="ARBA00022729"/>
    </source>
</evidence>
<evidence type="ECO:0000313" key="4">
    <source>
        <dbReference type="EMBL" id="AJD90259.1"/>
    </source>
</evidence>
<dbReference type="Gene3D" id="3.40.190.10">
    <property type="entry name" value="Periplasmic binding protein-like II"/>
    <property type="match status" value="1"/>
</dbReference>
<dbReference type="PROSITE" id="PS01037">
    <property type="entry name" value="SBP_BACTERIAL_1"/>
    <property type="match status" value="1"/>
</dbReference>
<dbReference type="GO" id="GO:0055085">
    <property type="term" value="P:transmembrane transport"/>
    <property type="evidence" value="ECO:0007669"/>
    <property type="project" value="InterPro"/>
</dbReference>
<dbReference type="InterPro" id="IPR006059">
    <property type="entry name" value="SBP"/>
</dbReference>
<evidence type="ECO:0000256" key="1">
    <source>
        <dbReference type="ARBA" id="ARBA00008520"/>
    </source>
</evidence>
<dbReference type="GO" id="GO:0042956">
    <property type="term" value="P:maltodextrin transmembrane transport"/>
    <property type="evidence" value="ECO:0007669"/>
    <property type="project" value="TreeGrafter"/>
</dbReference>
<protein>
    <submittedName>
        <fullName evidence="4">Extracellular solute-binding protein</fullName>
    </submittedName>
</protein>
<reference evidence="4 5" key="1">
    <citation type="submission" date="2014-08" db="EMBL/GenBank/DDBJ databases">
        <title>Complete genome of a marine bacteria Jeotgalibacillus malaysiensis.</title>
        <authorList>
            <person name="Yaakop A.S."/>
            <person name="Chan K.-G."/>
            <person name="Goh K.M."/>
        </authorList>
    </citation>
    <scope>NUCLEOTIDE SEQUENCE [LARGE SCALE GENOMIC DNA]</scope>
    <source>
        <strain evidence="4 5">D5</strain>
    </source>
</reference>
<dbReference type="GO" id="GO:0055052">
    <property type="term" value="C:ATP-binding cassette (ABC) transporter complex, substrate-binding subunit-containing"/>
    <property type="evidence" value="ECO:0007669"/>
    <property type="project" value="TreeGrafter"/>
</dbReference>
<dbReference type="Proteomes" id="UP000031449">
    <property type="component" value="Chromosome"/>
</dbReference>